<dbReference type="InterPro" id="IPR001841">
    <property type="entry name" value="Znf_RING"/>
</dbReference>
<keyword evidence="1" id="KW-0479">Metal-binding</keyword>
<evidence type="ECO:0000256" key="4">
    <source>
        <dbReference type="PROSITE-ProRule" id="PRU00175"/>
    </source>
</evidence>
<keyword evidence="2 4" id="KW-0863">Zinc-finger</keyword>
<dbReference type="PROSITE" id="PS50089">
    <property type="entry name" value="ZF_RING_2"/>
    <property type="match status" value="1"/>
</dbReference>
<protein>
    <submittedName>
        <fullName evidence="7">Putative E3 ubiquitin-protein ligase makorin-2</fullName>
    </submittedName>
</protein>
<reference evidence="7" key="2">
    <citation type="submission" date="2020-01" db="EMBL/GenBank/DDBJ databases">
        <authorList>
            <person name="Korhonen P.K.K."/>
            <person name="Guangxu M.G."/>
            <person name="Wang T.W."/>
            <person name="Stroehlein A.J.S."/>
            <person name="Young N.D."/>
            <person name="Ang C.-S.A."/>
            <person name="Fernando D.W.F."/>
            <person name="Lu H.L."/>
            <person name="Taylor S.T."/>
            <person name="Ehtesham M.E.M."/>
            <person name="Najaraj S.H.N."/>
            <person name="Harsha G.H.G."/>
            <person name="Madugundu A.M."/>
            <person name="Renuse S.R."/>
            <person name="Holt D.H."/>
            <person name="Pandey A.P."/>
            <person name="Papenfuss A.P."/>
            <person name="Gasser R.B.G."/>
            <person name="Fischer K.F."/>
        </authorList>
    </citation>
    <scope>NUCLEOTIDE SEQUENCE</scope>
    <source>
        <strain evidence="7">SSS_KF_BRIS2020</strain>
    </source>
</reference>
<accession>A0A834VAD4</accession>
<dbReference type="AlphaFoldDB" id="A0A834VAD4"/>
<dbReference type="SUPFAM" id="SSF57850">
    <property type="entry name" value="RING/U-box"/>
    <property type="match status" value="1"/>
</dbReference>
<sequence>MIDIRFTMEIPIIFDEITISYQNDNNVSITVSDYDDDGRNYLNITPNHRRTGSLRIENSAIFTPMRFRQNGLNAERLEHVDEIALCNQFQVNGFCDDKLERICQFIHGEFCCFCEQWSLHPFDSKQFDNHLLLCRNHFYIDDDDDNNGEVLSDSNRNDDNNRSIDIGQDFSQNGEEFCTICWEELSEQNRSISIRPQDLNNYGMLANCDHYFHFDCIIQWARNHSSERSFPCPNCRIPSMDILQHSKLIKNRLVKQQMINRFEIEDNCRTKCIDYFVHRFYLR</sequence>
<dbReference type="Proteomes" id="UP000070412">
    <property type="component" value="Unassembled WGS sequence"/>
</dbReference>
<evidence type="ECO:0000313" key="9">
    <source>
        <dbReference type="Proteomes" id="UP000070412"/>
    </source>
</evidence>
<dbReference type="GO" id="GO:0000209">
    <property type="term" value="P:protein polyubiquitination"/>
    <property type="evidence" value="ECO:0007669"/>
    <property type="project" value="InterPro"/>
</dbReference>
<dbReference type="GO" id="GO:0008270">
    <property type="term" value="F:zinc ion binding"/>
    <property type="evidence" value="ECO:0007669"/>
    <property type="project" value="UniProtKB-KW"/>
</dbReference>
<feature type="domain" description="PARP-type" evidence="5">
    <location>
        <begin position="166"/>
        <end position="244"/>
    </location>
</feature>
<keyword evidence="9" id="KW-1185">Reference proteome</keyword>
<organism evidence="7">
    <name type="scientific">Sarcoptes scabiei</name>
    <name type="common">Itch mite</name>
    <name type="synonym">Acarus scabiei</name>
    <dbReference type="NCBI Taxonomy" id="52283"/>
    <lineage>
        <taxon>Eukaryota</taxon>
        <taxon>Metazoa</taxon>
        <taxon>Ecdysozoa</taxon>
        <taxon>Arthropoda</taxon>
        <taxon>Chelicerata</taxon>
        <taxon>Arachnida</taxon>
        <taxon>Acari</taxon>
        <taxon>Acariformes</taxon>
        <taxon>Sarcoptiformes</taxon>
        <taxon>Astigmata</taxon>
        <taxon>Psoroptidia</taxon>
        <taxon>Sarcoptoidea</taxon>
        <taxon>Sarcoptidae</taxon>
        <taxon>Sarcoptinae</taxon>
        <taxon>Sarcoptes</taxon>
    </lineage>
</organism>
<evidence type="ECO:0000259" key="6">
    <source>
        <dbReference type="PROSITE" id="PS50089"/>
    </source>
</evidence>
<reference evidence="8" key="3">
    <citation type="submission" date="2022-06" db="UniProtKB">
        <authorList>
            <consortium name="EnsemblMetazoa"/>
        </authorList>
    </citation>
    <scope>IDENTIFICATION</scope>
</reference>
<dbReference type="GO" id="GO:0061630">
    <property type="term" value="F:ubiquitin protein ligase activity"/>
    <property type="evidence" value="ECO:0007669"/>
    <property type="project" value="InterPro"/>
</dbReference>
<evidence type="ECO:0000313" key="7">
    <source>
        <dbReference type="EMBL" id="KAF7488115.1"/>
    </source>
</evidence>
<evidence type="ECO:0000256" key="3">
    <source>
        <dbReference type="ARBA" id="ARBA00022833"/>
    </source>
</evidence>
<dbReference type="GO" id="GO:0003677">
    <property type="term" value="F:DNA binding"/>
    <property type="evidence" value="ECO:0007669"/>
    <property type="project" value="InterPro"/>
</dbReference>
<dbReference type="Gene3D" id="3.30.40.10">
    <property type="entry name" value="Zinc/RING finger domain, C3HC4 (zinc finger)"/>
    <property type="match status" value="1"/>
</dbReference>
<dbReference type="InterPro" id="IPR045072">
    <property type="entry name" value="MKRN-like"/>
</dbReference>
<proteinExistence type="predicted"/>
<evidence type="ECO:0000313" key="8">
    <source>
        <dbReference type="EnsemblMetazoa" id="KAF7488115.1"/>
    </source>
</evidence>
<gene>
    <name evidence="7" type="ORF">SSS_1273</name>
</gene>
<dbReference type="InterPro" id="IPR001510">
    <property type="entry name" value="Znf_PARP"/>
</dbReference>
<reference evidence="9" key="1">
    <citation type="journal article" date="2020" name="PLoS Negl. Trop. Dis.">
        <title>High-quality nuclear genome for Sarcoptes scabiei-A critical resource for a neglected parasite.</title>
        <authorList>
            <person name="Korhonen P.K."/>
            <person name="Gasser R.B."/>
            <person name="Ma G."/>
            <person name="Wang T."/>
            <person name="Stroehlein A.J."/>
            <person name="Young N.D."/>
            <person name="Ang C.S."/>
            <person name="Fernando D.D."/>
            <person name="Lu H.C."/>
            <person name="Taylor S."/>
            <person name="Reynolds S.L."/>
            <person name="Mofiz E."/>
            <person name="Najaraj S.H."/>
            <person name="Gowda H."/>
            <person name="Madugundu A."/>
            <person name="Renuse S."/>
            <person name="Holt D."/>
            <person name="Pandey A."/>
            <person name="Papenfuss A.T."/>
            <person name="Fischer K."/>
        </authorList>
    </citation>
    <scope>NUCLEOTIDE SEQUENCE [LARGE SCALE GENOMIC DNA]</scope>
</reference>
<name>A0A834VAD4_SARSC</name>
<dbReference type="PROSITE" id="PS50064">
    <property type="entry name" value="ZF_PARP_2"/>
    <property type="match status" value="1"/>
</dbReference>
<dbReference type="PANTHER" id="PTHR11224:SF10">
    <property type="entry name" value="IP09428P-RELATED"/>
    <property type="match status" value="1"/>
</dbReference>
<dbReference type="EnsemblMetazoa" id="SSS_1273s_mrna">
    <property type="protein sequence ID" value="KAF7488115.1"/>
    <property type="gene ID" value="SSS_1273"/>
</dbReference>
<evidence type="ECO:0000256" key="2">
    <source>
        <dbReference type="ARBA" id="ARBA00022771"/>
    </source>
</evidence>
<evidence type="ECO:0000256" key="1">
    <source>
        <dbReference type="ARBA" id="ARBA00022723"/>
    </source>
</evidence>
<dbReference type="OrthoDB" id="15554at2759"/>
<dbReference type="PANTHER" id="PTHR11224">
    <property type="entry name" value="MAKORIN-RELATED"/>
    <property type="match status" value="1"/>
</dbReference>
<dbReference type="EMBL" id="WVUK01000066">
    <property type="protein sequence ID" value="KAF7488115.1"/>
    <property type="molecule type" value="Genomic_DNA"/>
</dbReference>
<dbReference type="SMART" id="SM00184">
    <property type="entry name" value="RING"/>
    <property type="match status" value="1"/>
</dbReference>
<dbReference type="InterPro" id="IPR013083">
    <property type="entry name" value="Znf_RING/FYVE/PHD"/>
</dbReference>
<feature type="domain" description="RING-type" evidence="6">
    <location>
        <begin position="178"/>
        <end position="236"/>
    </location>
</feature>
<keyword evidence="3" id="KW-0862">Zinc</keyword>
<evidence type="ECO:0000259" key="5">
    <source>
        <dbReference type="PROSITE" id="PS50064"/>
    </source>
</evidence>
<dbReference type="Pfam" id="PF13639">
    <property type="entry name" value="zf-RING_2"/>
    <property type="match status" value="1"/>
</dbReference>